<evidence type="ECO:0000256" key="2">
    <source>
        <dbReference type="ARBA" id="ARBA00023284"/>
    </source>
</evidence>
<dbReference type="InterPro" id="IPR036249">
    <property type="entry name" value="Thioredoxin-like_sf"/>
</dbReference>
<gene>
    <name evidence="5" type="ORF">MAMT_00255</name>
</gene>
<sequence length="158" mass="17133">MALSVGATAPDFTLKQKTPEGLIDVRLSSFRGKKVVLLFFPLAFTSVCTEEMCRMTGGLNAYERLEASILGVSVDNPFAQEAWAQREGIRIPLLSDLNKEVSRAYGVLLSQVLGIGDVAARAVFVIDRAGKIAYREVTANPTVLPQFSAIEEAVGRLD</sequence>
<dbReference type="Pfam" id="PF00578">
    <property type="entry name" value="AhpC-TSA"/>
    <property type="match status" value="1"/>
</dbReference>
<keyword evidence="2" id="KW-0676">Redox-active center</keyword>
<keyword evidence="6" id="KW-1185">Reference proteome</keyword>
<protein>
    <submittedName>
        <fullName evidence="5">Peroxiredoxin</fullName>
        <ecNumber evidence="5">1.11.1.15</ecNumber>
    </submittedName>
</protein>
<dbReference type="EC" id="1.11.1.15" evidence="5"/>
<feature type="domain" description="Thioredoxin" evidence="4">
    <location>
        <begin position="3"/>
        <end position="158"/>
    </location>
</feature>
<dbReference type="InterPro" id="IPR000866">
    <property type="entry name" value="AhpC/TSA"/>
</dbReference>
<dbReference type="EMBL" id="CABFVA020000010">
    <property type="protein sequence ID" value="VVM04711.1"/>
    <property type="molecule type" value="Genomic_DNA"/>
</dbReference>
<keyword evidence="5" id="KW-0575">Peroxidase</keyword>
<dbReference type="PIRSF" id="PIRSF000239">
    <property type="entry name" value="AHPC"/>
    <property type="match status" value="1"/>
</dbReference>
<name>A0A5E6M6Z0_9BACT</name>
<dbReference type="OrthoDB" id="9812811at2"/>
<dbReference type="InterPro" id="IPR013766">
    <property type="entry name" value="Thioredoxin_domain"/>
</dbReference>
<dbReference type="PANTHER" id="PTHR43110:SF1">
    <property type="entry name" value="THIOL PEROXIDASE"/>
    <property type="match status" value="1"/>
</dbReference>
<evidence type="ECO:0000313" key="5">
    <source>
        <dbReference type="EMBL" id="VVM04711.1"/>
    </source>
</evidence>
<feature type="active site" description="Cysteine sulfenic acid (-SOH) intermediate; for peroxidase activity" evidence="3">
    <location>
        <position position="48"/>
    </location>
</feature>
<keyword evidence="1 5" id="KW-0560">Oxidoreductase</keyword>
<dbReference type="Proteomes" id="UP000334923">
    <property type="component" value="Unassembled WGS sequence"/>
</dbReference>
<dbReference type="RefSeq" id="WP_142659143.1">
    <property type="nucleotide sequence ID" value="NZ_CABFVA020000010.1"/>
</dbReference>
<dbReference type="PANTHER" id="PTHR43110">
    <property type="entry name" value="THIOL PEROXIDASE"/>
    <property type="match status" value="1"/>
</dbReference>
<evidence type="ECO:0000256" key="1">
    <source>
        <dbReference type="ARBA" id="ARBA00023002"/>
    </source>
</evidence>
<dbReference type="GO" id="GO:0004601">
    <property type="term" value="F:peroxidase activity"/>
    <property type="evidence" value="ECO:0007669"/>
    <property type="project" value="UniProtKB-KW"/>
</dbReference>
<dbReference type="SUPFAM" id="SSF52833">
    <property type="entry name" value="Thioredoxin-like"/>
    <property type="match status" value="1"/>
</dbReference>
<accession>A0A5E6M6Z0</accession>
<evidence type="ECO:0000259" key="4">
    <source>
        <dbReference type="PROSITE" id="PS51352"/>
    </source>
</evidence>
<dbReference type="InterPro" id="IPR050455">
    <property type="entry name" value="Tpx_Peroxidase_subfamily"/>
</dbReference>
<proteinExistence type="predicted"/>
<dbReference type="AlphaFoldDB" id="A0A5E6M6Z0"/>
<organism evidence="5 6">
    <name type="scientific">Methylacidimicrobium tartarophylax</name>
    <dbReference type="NCBI Taxonomy" id="1041768"/>
    <lineage>
        <taxon>Bacteria</taxon>
        <taxon>Pseudomonadati</taxon>
        <taxon>Verrucomicrobiota</taxon>
        <taxon>Methylacidimicrobium</taxon>
    </lineage>
</organism>
<dbReference type="PROSITE" id="PS51352">
    <property type="entry name" value="THIOREDOXIN_2"/>
    <property type="match status" value="1"/>
</dbReference>
<evidence type="ECO:0000256" key="3">
    <source>
        <dbReference type="PIRSR" id="PIRSR000239-1"/>
    </source>
</evidence>
<dbReference type="Gene3D" id="3.40.30.10">
    <property type="entry name" value="Glutaredoxin"/>
    <property type="match status" value="1"/>
</dbReference>
<dbReference type="InterPro" id="IPR024706">
    <property type="entry name" value="Peroxiredoxin_AhpC-typ"/>
</dbReference>
<reference evidence="5 6" key="1">
    <citation type="submission" date="2019-09" db="EMBL/GenBank/DDBJ databases">
        <authorList>
            <person name="Cremers G."/>
        </authorList>
    </citation>
    <scope>NUCLEOTIDE SEQUENCE [LARGE SCALE GENOMIC DNA]</scope>
    <source>
        <strain evidence="5">4A</strain>
    </source>
</reference>
<evidence type="ECO:0000313" key="6">
    <source>
        <dbReference type="Proteomes" id="UP000334923"/>
    </source>
</evidence>